<accession>M1J4B9</accession>
<evidence type="ECO:0000313" key="1">
    <source>
        <dbReference type="EMBL" id="AGE74081.1"/>
    </source>
</evidence>
<dbReference type="AlphaFoldDB" id="M1J4B9"/>
<organism evidence="2">
    <name type="scientific">Sulfolobus acidocaldarius Ron12/I</name>
    <dbReference type="NCBI Taxonomy" id="1028567"/>
    <lineage>
        <taxon>Archaea</taxon>
        <taxon>Thermoproteota</taxon>
        <taxon>Thermoprotei</taxon>
        <taxon>Sulfolobales</taxon>
        <taxon>Sulfolobaceae</taxon>
        <taxon>Sulfolobus</taxon>
    </lineage>
</organism>
<name>M1J4B9_9CREN</name>
<dbReference type="EMBL" id="CP002818">
    <property type="protein sequence ID" value="AGE74081.1"/>
    <property type="molecule type" value="Genomic_DNA"/>
</dbReference>
<reference evidence="1 2" key="1">
    <citation type="journal article" date="2012" name="ISME J.">
        <title>Genomic evidence of rapid, global-scale gene flow in a Sulfolobus species.</title>
        <authorList>
            <person name="Mao D."/>
            <person name="Grogan D."/>
        </authorList>
    </citation>
    <scope>NUCLEOTIDE SEQUENCE [LARGE SCALE GENOMIC DNA]</scope>
    <source>
        <strain evidence="1 2">Ron12/I</strain>
    </source>
</reference>
<protein>
    <submittedName>
        <fullName evidence="1">Uncharacterized protein</fullName>
    </submittedName>
</protein>
<sequence>MVVDDEGLELLEVFIEVELLELLIEVKLMEELTYSATSLPPSSIYTVSGDGR</sequence>
<evidence type="ECO:0000313" key="2">
    <source>
        <dbReference type="Proteomes" id="UP000011280"/>
    </source>
</evidence>
<dbReference type="HOGENOM" id="CLU_3075517_0_0_2"/>
<proteinExistence type="predicted"/>
<dbReference type="Proteomes" id="UP000011280">
    <property type="component" value="Chromosome"/>
</dbReference>
<gene>
    <name evidence="1" type="ORF">SacRon12I_09270</name>
</gene>
<dbReference type="KEGG" id="sacr:SacRon12I_09270"/>